<reference evidence="2" key="2">
    <citation type="journal article" date="2024" name="Plant">
        <title>Genomic evolution and insights into agronomic trait innovations of Sesamum species.</title>
        <authorList>
            <person name="Miao H."/>
            <person name="Wang L."/>
            <person name="Qu L."/>
            <person name="Liu H."/>
            <person name="Sun Y."/>
            <person name="Le M."/>
            <person name="Wang Q."/>
            <person name="Wei S."/>
            <person name="Zheng Y."/>
            <person name="Lin W."/>
            <person name="Duan Y."/>
            <person name="Cao H."/>
            <person name="Xiong S."/>
            <person name="Wang X."/>
            <person name="Wei L."/>
            <person name="Li C."/>
            <person name="Ma Q."/>
            <person name="Ju M."/>
            <person name="Zhao R."/>
            <person name="Li G."/>
            <person name="Mu C."/>
            <person name="Tian Q."/>
            <person name="Mei H."/>
            <person name="Zhang T."/>
            <person name="Gao T."/>
            <person name="Zhang H."/>
        </authorList>
    </citation>
    <scope>NUCLEOTIDE SEQUENCE</scope>
    <source>
        <strain evidence="2">G02</strain>
    </source>
</reference>
<reference evidence="2" key="1">
    <citation type="submission" date="2020-06" db="EMBL/GenBank/DDBJ databases">
        <authorList>
            <person name="Li T."/>
            <person name="Hu X."/>
            <person name="Zhang T."/>
            <person name="Song X."/>
            <person name="Zhang H."/>
            <person name="Dai N."/>
            <person name="Sheng W."/>
            <person name="Hou X."/>
            <person name="Wei L."/>
        </authorList>
    </citation>
    <scope>NUCLEOTIDE SEQUENCE</scope>
    <source>
        <strain evidence="2">G02</strain>
        <tissue evidence="2">Leaf</tissue>
    </source>
</reference>
<accession>A0AAW2RFT2</accession>
<dbReference type="InterPro" id="IPR029472">
    <property type="entry name" value="Copia-like_N"/>
</dbReference>
<dbReference type="Pfam" id="PF14244">
    <property type="entry name" value="Retrotran_gag_3"/>
    <property type="match status" value="1"/>
</dbReference>
<organism evidence="2">
    <name type="scientific">Sesamum radiatum</name>
    <name type="common">Black benniseed</name>
    <dbReference type="NCBI Taxonomy" id="300843"/>
    <lineage>
        <taxon>Eukaryota</taxon>
        <taxon>Viridiplantae</taxon>
        <taxon>Streptophyta</taxon>
        <taxon>Embryophyta</taxon>
        <taxon>Tracheophyta</taxon>
        <taxon>Spermatophyta</taxon>
        <taxon>Magnoliopsida</taxon>
        <taxon>eudicotyledons</taxon>
        <taxon>Gunneridae</taxon>
        <taxon>Pentapetalae</taxon>
        <taxon>asterids</taxon>
        <taxon>lamiids</taxon>
        <taxon>Lamiales</taxon>
        <taxon>Pedaliaceae</taxon>
        <taxon>Sesamum</taxon>
    </lineage>
</organism>
<dbReference type="PANTHER" id="PTHR37610:SF40">
    <property type="entry name" value="OS01G0909600 PROTEIN"/>
    <property type="match status" value="1"/>
</dbReference>
<dbReference type="PANTHER" id="PTHR37610">
    <property type="entry name" value="CCHC-TYPE DOMAIN-CONTAINING PROTEIN"/>
    <property type="match status" value="1"/>
</dbReference>
<proteinExistence type="predicted"/>
<name>A0AAW2RFT2_SESRA</name>
<sequence length="334" mass="37504">MASSSNMIPEAVARDARSGNDASHNRIQLLENTSMIMISAPLNGNNWLTWSRSVRIALEGRDKLGYIDGSITKPTEGSMDYKQWRIVDSIVRTWILGTISKDIVNAFLYSPSARSLWVELEARYGECDGPLVYRIKREISSISQGNLSVSAYFTNLKQLWDEILCLKPPTMCTCGLCICGSNKGKAEEIEEDQLIQFLMGLNEPYDHIRSQILVLDPLPTVNKAYSMVLRVERQRQVNLEYAETLDNSAMNDTCFKLHGIPDWYKDLTDQRRKPTVGRAYAASELQTPVDKSTAAGSNLVSDLIEALKIVQNRMPLDPVHVNFAHIDEMAGPED</sequence>
<comment type="caution">
    <text evidence="2">The sequence shown here is derived from an EMBL/GenBank/DDBJ whole genome shotgun (WGS) entry which is preliminary data.</text>
</comment>
<gene>
    <name evidence="2" type="ORF">Sradi_3214000</name>
</gene>
<evidence type="ECO:0000313" key="2">
    <source>
        <dbReference type="EMBL" id="KAL0379085.1"/>
    </source>
</evidence>
<dbReference type="AlphaFoldDB" id="A0AAW2RFT2"/>
<protein>
    <recommendedName>
        <fullName evidence="1">Retrotransposon Copia-like N-terminal domain-containing protein</fullName>
    </recommendedName>
</protein>
<dbReference type="EMBL" id="JACGWJ010000013">
    <property type="protein sequence ID" value="KAL0379085.1"/>
    <property type="molecule type" value="Genomic_DNA"/>
</dbReference>
<feature type="domain" description="Retrotransposon Copia-like N-terminal" evidence="1">
    <location>
        <begin position="31"/>
        <end position="75"/>
    </location>
</feature>
<evidence type="ECO:0000259" key="1">
    <source>
        <dbReference type="Pfam" id="PF14244"/>
    </source>
</evidence>